<dbReference type="AlphaFoldDB" id="A0A177C6C5"/>
<sequence>MADLKISKVDTIQYFRSESSPAPKSTQPRHGTNYFFGLPREIRDMIYEYTLTEPGGLFWCQPPGPFEATVGFTTTR</sequence>
<evidence type="ECO:0000313" key="1">
    <source>
        <dbReference type="EMBL" id="OAG02429.1"/>
    </source>
</evidence>
<dbReference type="OrthoDB" id="3880115at2759"/>
<dbReference type="InParanoid" id="A0A177C6C5"/>
<accession>A0A177C6C5</accession>
<evidence type="ECO:0000313" key="2">
    <source>
        <dbReference type="Proteomes" id="UP000077069"/>
    </source>
</evidence>
<dbReference type="GeneID" id="28766685"/>
<proteinExistence type="predicted"/>
<dbReference type="EMBL" id="KV441556">
    <property type="protein sequence ID" value="OAG02429.1"/>
    <property type="molecule type" value="Genomic_DNA"/>
</dbReference>
<reference evidence="1 2" key="1">
    <citation type="submission" date="2016-05" db="EMBL/GenBank/DDBJ databases">
        <title>Comparative analysis of secretome profiles of manganese(II)-oxidizing ascomycete fungi.</title>
        <authorList>
            <consortium name="DOE Joint Genome Institute"/>
            <person name="Zeiner C.A."/>
            <person name="Purvine S.O."/>
            <person name="Zink E.M."/>
            <person name="Wu S."/>
            <person name="Pasa-Tolic L."/>
            <person name="Chaput D.L."/>
            <person name="Haridas S."/>
            <person name="Grigoriev I.V."/>
            <person name="Santelli C.M."/>
            <person name="Hansel C.M."/>
        </authorList>
    </citation>
    <scope>NUCLEOTIDE SEQUENCE [LARGE SCALE GENOMIC DNA]</scope>
    <source>
        <strain evidence="1 2">AP3s5-JAC2a</strain>
    </source>
</reference>
<dbReference type="RefSeq" id="XP_018032794.1">
    <property type="nucleotide sequence ID" value="XM_018183199.1"/>
</dbReference>
<gene>
    <name evidence="1" type="ORF">CC84DRAFT_1220753</name>
</gene>
<name>A0A177C6C5_9PLEO</name>
<organism evidence="1 2">
    <name type="scientific">Paraphaeosphaeria sporulosa</name>
    <dbReference type="NCBI Taxonomy" id="1460663"/>
    <lineage>
        <taxon>Eukaryota</taxon>
        <taxon>Fungi</taxon>
        <taxon>Dikarya</taxon>
        <taxon>Ascomycota</taxon>
        <taxon>Pezizomycotina</taxon>
        <taxon>Dothideomycetes</taxon>
        <taxon>Pleosporomycetidae</taxon>
        <taxon>Pleosporales</taxon>
        <taxon>Massarineae</taxon>
        <taxon>Didymosphaeriaceae</taxon>
        <taxon>Paraphaeosphaeria</taxon>
    </lineage>
</organism>
<protein>
    <submittedName>
        <fullName evidence="1">Uncharacterized protein</fullName>
    </submittedName>
</protein>
<dbReference type="Proteomes" id="UP000077069">
    <property type="component" value="Unassembled WGS sequence"/>
</dbReference>
<keyword evidence="2" id="KW-1185">Reference proteome</keyword>